<dbReference type="Gene3D" id="3.30.930.10">
    <property type="entry name" value="Bira Bifunctional Protein, Domain 2"/>
    <property type="match status" value="1"/>
</dbReference>
<dbReference type="FunFam" id="3.30.930.10:FF:000039">
    <property type="entry name" value="Threonyl-tRNA synthetase, mitochondrial"/>
    <property type="match status" value="1"/>
</dbReference>
<keyword evidence="15" id="KW-1185">Reference proteome</keyword>
<dbReference type="Proteomes" id="UP000019384">
    <property type="component" value="Unassembled WGS sequence"/>
</dbReference>
<dbReference type="InterPro" id="IPR004154">
    <property type="entry name" value="Anticodon-bd"/>
</dbReference>
<evidence type="ECO:0000256" key="10">
    <source>
        <dbReference type="ARBA" id="ARBA00023146"/>
    </source>
</evidence>
<dbReference type="InterPro" id="IPR002320">
    <property type="entry name" value="Thr-tRNA-ligase_IIa"/>
</dbReference>
<dbReference type="InterPro" id="IPR006195">
    <property type="entry name" value="aa-tRNA-synth_II"/>
</dbReference>
<comment type="catalytic activity">
    <reaction evidence="12">
        <text>tRNA(Thr) + L-threonine + ATP = L-threonyl-tRNA(Thr) + AMP + diphosphate + H(+)</text>
        <dbReference type="Rhea" id="RHEA:24624"/>
        <dbReference type="Rhea" id="RHEA-COMP:9670"/>
        <dbReference type="Rhea" id="RHEA-COMP:9704"/>
        <dbReference type="ChEBI" id="CHEBI:15378"/>
        <dbReference type="ChEBI" id="CHEBI:30616"/>
        <dbReference type="ChEBI" id="CHEBI:33019"/>
        <dbReference type="ChEBI" id="CHEBI:57926"/>
        <dbReference type="ChEBI" id="CHEBI:78442"/>
        <dbReference type="ChEBI" id="CHEBI:78534"/>
        <dbReference type="ChEBI" id="CHEBI:456215"/>
        <dbReference type="EC" id="6.1.1.3"/>
    </reaction>
</comment>
<evidence type="ECO:0000256" key="9">
    <source>
        <dbReference type="ARBA" id="ARBA00023128"/>
    </source>
</evidence>
<evidence type="ECO:0000256" key="6">
    <source>
        <dbReference type="ARBA" id="ARBA00022840"/>
    </source>
</evidence>
<dbReference type="GO" id="GO:0070159">
    <property type="term" value="P:mitochondrial threonyl-tRNA aminoacylation"/>
    <property type="evidence" value="ECO:0007669"/>
    <property type="project" value="TreeGrafter"/>
</dbReference>
<evidence type="ECO:0000256" key="2">
    <source>
        <dbReference type="ARBA" id="ARBA00008226"/>
    </source>
</evidence>
<proteinExistence type="inferred from homology"/>
<dbReference type="PANTHER" id="PTHR11451">
    <property type="entry name" value="THREONINE-TRNA LIGASE"/>
    <property type="match status" value="1"/>
</dbReference>
<reference evidence="14" key="1">
    <citation type="submission" date="2013-12" db="EMBL/GenBank/DDBJ databases">
        <authorList>
            <person name="Genoscope - CEA"/>
        </authorList>
    </citation>
    <scope>NUCLEOTIDE SEQUENCE</scope>
    <source>
        <strain evidence="14">CBS 1993</strain>
    </source>
</reference>
<dbReference type="EMBL" id="HG793125">
    <property type="protein sequence ID" value="CDK24367.1"/>
    <property type="molecule type" value="Genomic_DNA"/>
</dbReference>
<dbReference type="SUPFAM" id="SSF52954">
    <property type="entry name" value="Class II aaRS ABD-related"/>
    <property type="match status" value="1"/>
</dbReference>
<dbReference type="GO" id="GO:0004829">
    <property type="term" value="F:threonine-tRNA ligase activity"/>
    <property type="evidence" value="ECO:0007669"/>
    <property type="project" value="UniProtKB-EC"/>
</dbReference>
<keyword evidence="4" id="KW-0436">Ligase</keyword>
<dbReference type="PRINTS" id="PR01047">
    <property type="entry name" value="TRNASYNTHTHR"/>
</dbReference>
<keyword evidence="6" id="KW-0067">ATP-binding</keyword>
<comment type="subcellular location">
    <subcellularLocation>
        <location evidence="1">Mitochondrion matrix</location>
    </subcellularLocation>
</comment>
<organism evidence="14 15">
    <name type="scientific">Kuraishia capsulata CBS 1993</name>
    <dbReference type="NCBI Taxonomy" id="1382522"/>
    <lineage>
        <taxon>Eukaryota</taxon>
        <taxon>Fungi</taxon>
        <taxon>Dikarya</taxon>
        <taxon>Ascomycota</taxon>
        <taxon>Saccharomycotina</taxon>
        <taxon>Pichiomycetes</taxon>
        <taxon>Pichiales</taxon>
        <taxon>Pichiaceae</taxon>
        <taxon>Kuraishia</taxon>
    </lineage>
</organism>
<dbReference type="CDD" id="cd00860">
    <property type="entry name" value="ThrRS_anticodon"/>
    <property type="match status" value="1"/>
</dbReference>
<gene>
    <name evidence="14" type="ORF">KUCA_T00000328001</name>
</gene>
<evidence type="ECO:0000313" key="14">
    <source>
        <dbReference type="EMBL" id="CDK24367.1"/>
    </source>
</evidence>
<evidence type="ECO:0000256" key="4">
    <source>
        <dbReference type="ARBA" id="ARBA00022598"/>
    </source>
</evidence>
<dbReference type="GeneID" id="34517772"/>
<evidence type="ECO:0000256" key="12">
    <source>
        <dbReference type="ARBA" id="ARBA00049515"/>
    </source>
</evidence>
<dbReference type="EC" id="6.1.1.3" evidence="3"/>
<keyword evidence="10" id="KW-0030">Aminoacyl-tRNA synthetase</keyword>
<evidence type="ECO:0000256" key="8">
    <source>
        <dbReference type="ARBA" id="ARBA00022946"/>
    </source>
</evidence>
<evidence type="ECO:0000256" key="3">
    <source>
        <dbReference type="ARBA" id="ARBA00013163"/>
    </source>
</evidence>
<dbReference type="OrthoDB" id="5423599at2759"/>
<sequence length="462" mass="52944">MPVKHFEPQAGMNVLHSNLLTFSLAMFKLRRSTQLLIRCHSTTSTKNASIGQRQQLFMVDEASPGSVFFLPHGTRIFNKLVQFMKVQQARYGFQEVISPLIYKKALWETSGHWDKYKEDMFKVEGFENNDCDGNHTYGLKPMNCPGHCVIFNSTLRSYQDLPVRMSDWSSLHRNEASGGLTGLTRVRRFHQDDGHIFCTRQQVGEEIAKSLRLVKLVYGVFGMDNYRMTFSSRPDEHIGSEQEWDEAEHQLTSVLDEVVGKENWNTRDKDGAFYGPKIDILLKDNFGKEHQIGTIQLDFQLPARFGLKYKGEDGELHQPVMIHRAVFGSVERFLALLIDHFDGKWPFWLSPRHAVVIPVNETHKEYAQKVAASISGELLEALDAPAILESHRFNVDVDNRSDTVGLKTREAIVKGYNYIIIVGDKEAEAGKVAMRSRDNRKIELLSPDEVRNMYIKLEESFE</sequence>
<dbReference type="InterPro" id="IPR036621">
    <property type="entry name" value="Anticodon-bd_dom_sf"/>
</dbReference>
<dbReference type="InterPro" id="IPR033728">
    <property type="entry name" value="ThrRS_core"/>
</dbReference>
<evidence type="ECO:0000259" key="13">
    <source>
        <dbReference type="PROSITE" id="PS50862"/>
    </source>
</evidence>
<dbReference type="HOGENOM" id="CLU_008554_2_1_1"/>
<keyword evidence="5" id="KW-0547">Nucleotide-binding</keyword>
<dbReference type="Pfam" id="PF00587">
    <property type="entry name" value="tRNA-synt_2b"/>
    <property type="match status" value="1"/>
</dbReference>
<evidence type="ECO:0000256" key="7">
    <source>
        <dbReference type="ARBA" id="ARBA00022917"/>
    </source>
</evidence>
<comment type="similarity">
    <text evidence="2">Belongs to the class-II aminoacyl-tRNA synthetase family.</text>
</comment>
<dbReference type="GO" id="GO:0005759">
    <property type="term" value="C:mitochondrial matrix"/>
    <property type="evidence" value="ECO:0007669"/>
    <property type="project" value="UniProtKB-SubCell"/>
</dbReference>
<dbReference type="Pfam" id="PF03129">
    <property type="entry name" value="HGTP_anticodon"/>
    <property type="match status" value="1"/>
</dbReference>
<keyword evidence="9" id="KW-0496">Mitochondrion</keyword>
<evidence type="ECO:0000256" key="5">
    <source>
        <dbReference type="ARBA" id="ARBA00022741"/>
    </source>
</evidence>
<dbReference type="PROSITE" id="PS50862">
    <property type="entry name" value="AA_TRNA_LIGASE_II"/>
    <property type="match status" value="1"/>
</dbReference>
<dbReference type="GO" id="GO:0005524">
    <property type="term" value="F:ATP binding"/>
    <property type="evidence" value="ECO:0007669"/>
    <property type="project" value="UniProtKB-KW"/>
</dbReference>
<evidence type="ECO:0000256" key="1">
    <source>
        <dbReference type="ARBA" id="ARBA00004305"/>
    </source>
</evidence>
<protein>
    <recommendedName>
        <fullName evidence="3">threonine--tRNA ligase</fullName>
        <ecNumber evidence="3">6.1.1.3</ecNumber>
    </recommendedName>
    <alternativeName>
        <fullName evidence="11">Threonyl-tRNA synthetase</fullName>
    </alternativeName>
</protein>
<feature type="domain" description="Aminoacyl-transfer RNA synthetases class-II family profile" evidence="13">
    <location>
        <begin position="60"/>
        <end position="358"/>
    </location>
</feature>
<dbReference type="InterPro" id="IPR045864">
    <property type="entry name" value="aa-tRNA-synth_II/BPL/LPL"/>
</dbReference>
<keyword evidence="7" id="KW-0648">Protein biosynthesis</keyword>
<dbReference type="InterPro" id="IPR002314">
    <property type="entry name" value="aa-tRNA-synt_IIb"/>
</dbReference>
<keyword evidence="8" id="KW-0809">Transit peptide</keyword>
<dbReference type="NCBIfam" id="TIGR00418">
    <property type="entry name" value="thrS"/>
    <property type="match status" value="1"/>
</dbReference>
<dbReference type="CDD" id="cd00771">
    <property type="entry name" value="ThrRS_core"/>
    <property type="match status" value="1"/>
</dbReference>
<dbReference type="RefSeq" id="XP_022456384.1">
    <property type="nucleotide sequence ID" value="XM_022604858.1"/>
</dbReference>
<dbReference type="AlphaFoldDB" id="W6MIZ3"/>
<dbReference type="SUPFAM" id="SSF55681">
    <property type="entry name" value="Class II aaRS and biotin synthetases"/>
    <property type="match status" value="1"/>
</dbReference>
<dbReference type="STRING" id="1382522.W6MIZ3"/>
<dbReference type="PANTHER" id="PTHR11451:SF50">
    <property type="entry name" value="THREONINE--TRNA LIGASE, MITOCHONDRIAL"/>
    <property type="match status" value="1"/>
</dbReference>
<accession>W6MIZ3</accession>
<dbReference type="Gene3D" id="3.40.50.800">
    <property type="entry name" value="Anticodon-binding domain"/>
    <property type="match status" value="1"/>
</dbReference>
<reference evidence="14" key="2">
    <citation type="submission" date="2014-02" db="EMBL/GenBank/DDBJ databases">
        <title>Complete DNA sequence of /Kuraishia capsulata/ illustrates novel genomic features among budding yeasts (/Saccharomycotina/).</title>
        <authorList>
            <person name="Morales L."/>
            <person name="Noel B."/>
            <person name="Porcel B."/>
            <person name="Marcet-Houben M."/>
            <person name="Hullo M-F."/>
            <person name="Sacerdot C."/>
            <person name="Tekaia F."/>
            <person name="Leh-Louis V."/>
            <person name="Despons L."/>
            <person name="Khanna V."/>
            <person name="Aury J-M."/>
            <person name="Barbe V."/>
            <person name="Couloux A."/>
            <person name="Labadie K."/>
            <person name="Pelletier E."/>
            <person name="Souciet J-L."/>
            <person name="Boekhout T."/>
            <person name="Gabaldon T."/>
            <person name="Wincker P."/>
            <person name="Dujon B."/>
        </authorList>
    </citation>
    <scope>NUCLEOTIDE SEQUENCE</scope>
    <source>
        <strain evidence="14">CBS 1993</strain>
    </source>
</reference>
<evidence type="ECO:0000313" key="15">
    <source>
        <dbReference type="Proteomes" id="UP000019384"/>
    </source>
</evidence>
<evidence type="ECO:0000256" key="11">
    <source>
        <dbReference type="ARBA" id="ARBA00031900"/>
    </source>
</evidence>
<dbReference type="InterPro" id="IPR047246">
    <property type="entry name" value="ThrRS_anticodon"/>
</dbReference>
<name>W6MIZ3_9ASCO</name>